<dbReference type="NCBIfam" id="TIGR00439">
    <property type="entry name" value="FtsX_Gneg"/>
    <property type="match status" value="1"/>
</dbReference>
<evidence type="ECO:0000259" key="15">
    <source>
        <dbReference type="Pfam" id="PF18075"/>
    </source>
</evidence>
<keyword evidence="8 13" id="KW-0812">Transmembrane</keyword>
<dbReference type="Gene3D" id="3.30.70.3040">
    <property type="match status" value="1"/>
</dbReference>
<keyword evidence="11 12" id="KW-0131">Cell cycle</keyword>
<name>Q83AI1_COXBU</name>
<dbReference type="InterPro" id="IPR003838">
    <property type="entry name" value="ABC3_permease_C"/>
</dbReference>
<dbReference type="GO" id="GO:0016020">
    <property type="term" value="C:membrane"/>
    <property type="evidence" value="ECO:0000318"/>
    <property type="project" value="GO_Central"/>
</dbReference>
<keyword evidence="10 12" id="KW-0472">Membrane</keyword>
<dbReference type="KEGG" id="cbu:CBU_1905"/>
<evidence type="ECO:0000256" key="5">
    <source>
        <dbReference type="ARBA" id="ARBA00022475"/>
    </source>
</evidence>
<reference evidence="16 17" key="1">
    <citation type="journal article" date="2003" name="Proc. Natl. Acad. Sci. U.S.A.">
        <title>Complete genome sequence of the Q-fever pathogen, Coxiella burnetii.</title>
        <authorList>
            <person name="Seshadri R."/>
            <person name="Paulsen I.T."/>
            <person name="Eisen J.A."/>
            <person name="Read T.D."/>
            <person name="Nelson K.E."/>
            <person name="Nelson W.C."/>
            <person name="Ward N.L."/>
            <person name="Tettelin H."/>
            <person name="Davidsen T.M."/>
            <person name="Beanan M.J."/>
            <person name="Deboy R.T."/>
            <person name="Daugherty S.C."/>
            <person name="Brinkac L.M."/>
            <person name="Madupu R."/>
            <person name="Dodson R.J."/>
            <person name="Khouri H.M."/>
            <person name="Lee K.H."/>
            <person name="Carty H.A."/>
            <person name="Scanlan D."/>
            <person name="Heinzen R.A."/>
            <person name="Thompson H.A."/>
            <person name="Samuel J.E."/>
            <person name="Fraser C.M."/>
            <person name="Heidelberg J.F."/>
        </authorList>
    </citation>
    <scope>NUCLEOTIDE SEQUENCE [LARGE SCALE GENOMIC DNA]</scope>
    <source>
        <strain evidence="17">RSA 493 / Nine Mile phase I</strain>
    </source>
</reference>
<dbReference type="InterPro" id="IPR004513">
    <property type="entry name" value="FtsX"/>
</dbReference>
<accession>Q83AI1</accession>
<feature type="domain" description="ABC3 transporter permease C-terminal" evidence="14">
    <location>
        <begin position="189"/>
        <end position="307"/>
    </location>
</feature>
<evidence type="ECO:0000313" key="17">
    <source>
        <dbReference type="Proteomes" id="UP000002671"/>
    </source>
</evidence>
<evidence type="ECO:0000259" key="14">
    <source>
        <dbReference type="Pfam" id="PF02687"/>
    </source>
</evidence>
<comment type="function">
    <text evidence="12">Part of the ABC transporter FtsEX involved in cellular division.</text>
</comment>
<evidence type="ECO:0000256" key="7">
    <source>
        <dbReference type="ARBA" id="ARBA00022618"/>
    </source>
</evidence>
<dbReference type="eggNOG" id="COG2177">
    <property type="taxonomic scope" value="Bacteria"/>
</dbReference>
<evidence type="ECO:0000313" key="16">
    <source>
        <dbReference type="EMBL" id="AAO91396.2"/>
    </source>
</evidence>
<dbReference type="STRING" id="227377.CBU_1905"/>
<organism evidence="16 17">
    <name type="scientific">Coxiella burnetii (strain RSA 493 / Nine Mile phase I)</name>
    <dbReference type="NCBI Taxonomy" id="227377"/>
    <lineage>
        <taxon>Bacteria</taxon>
        <taxon>Pseudomonadati</taxon>
        <taxon>Pseudomonadota</taxon>
        <taxon>Gammaproteobacteria</taxon>
        <taxon>Legionellales</taxon>
        <taxon>Coxiellaceae</taxon>
        <taxon>Coxiella</taxon>
    </lineage>
</organism>
<proteinExistence type="inferred from homology"/>
<dbReference type="InterPro" id="IPR047590">
    <property type="entry name" value="FtsX_proteobact-type"/>
</dbReference>
<dbReference type="GO" id="GO:0032153">
    <property type="term" value="C:cell division site"/>
    <property type="evidence" value="ECO:0000318"/>
    <property type="project" value="GO_Central"/>
</dbReference>
<evidence type="ECO:0000256" key="11">
    <source>
        <dbReference type="ARBA" id="ARBA00023306"/>
    </source>
</evidence>
<evidence type="ECO:0000256" key="8">
    <source>
        <dbReference type="ARBA" id="ARBA00022692"/>
    </source>
</evidence>
<protein>
    <recommendedName>
        <fullName evidence="4 12">Cell division protein FtsX</fullName>
    </recommendedName>
</protein>
<dbReference type="PATRIC" id="fig|227377.7.peg.1891"/>
<dbReference type="Pfam" id="PF18075">
    <property type="entry name" value="FtsX_ECD"/>
    <property type="match status" value="1"/>
</dbReference>
<feature type="transmembrane region" description="Helical" evidence="13">
    <location>
        <begin position="37"/>
        <end position="58"/>
    </location>
</feature>
<evidence type="ECO:0000256" key="2">
    <source>
        <dbReference type="ARBA" id="ARBA00007379"/>
    </source>
</evidence>
<evidence type="ECO:0000256" key="13">
    <source>
        <dbReference type="SAM" id="Phobius"/>
    </source>
</evidence>
<evidence type="ECO:0000256" key="12">
    <source>
        <dbReference type="PIRNR" id="PIRNR003097"/>
    </source>
</evidence>
<comment type="similarity">
    <text evidence="2 12">Belongs to the ABC-4 integral membrane protein family. FtsX subfamily.</text>
</comment>
<feature type="domain" description="FtsX extracellular" evidence="15">
    <location>
        <begin position="73"/>
        <end position="163"/>
    </location>
</feature>
<feature type="transmembrane region" description="Helical" evidence="13">
    <location>
        <begin position="284"/>
        <end position="304"/>
    </location>
</feature>
<keyword evidence="5 12" id="KW-1003">Cell membrane</keyword>
<dbReference type="GO" id="GO:0051301">
    <property type="term" value="P:cell division"/>
    <property type="evidence" value="ECO:0000318"/>
    <property type="project" value="GO_Central"/>
</dbReference>
<keyword evidence="17" id="KW-1185">Reference proteome</keyword>
<sequence>MNKRDQKRFNRLILWIVNHSRACLYGLGELIRTPLASIMTIAVIGVAMALPTGFYLFLQNFQTLSKPWNGKPTISLYLKLNTPDAKINQLITQLKNRSDISNIQYTSAENGLSELKKSMVLDDVINTLSSNPLPPVLTIIPTKNNPAALQQLLLNLKTFPLVDVAQLDFAWVERLHHLITLGQRITDTLAILLSVGVILIIGNTIRLTTDNYRQEITILKLVGATLSFIRRPLLYRGFFYGFLGGCVAWFLVSILLLETASPASLLAATYNYHYVIHGLSIKTGVFIILISILMGLCGSWLAIYRHLNAVERL</sequence>
<dbReference type="AlphaFoldDB" id="Q83AI1"/>
<dbReference type="EMBL" id="AE016828">
    <property type="protein sequence ID" value="AAO91396.2"/>
    <property type="molecule type" value="Genomic_DNA"/>
</dbReference>
<feature type="transmembrane region" description="Helical" evidence="13">
    <location>
        <begin position="237"/>
        <end position="257"/>
    </location>
</feature>
<evidence type="ECO:0000256" key="10">
    <source>
        <dbReference type="ARBA" id="ARBA00023136"/>
    </source>
</evidence>
<dbReference type="RefSeq" id="WP_010958527.1">
    <property type="nucleotide sequence ID" value="NC_002971.4"/>
</dbReference>
<dbReference type="PIRSF" id="PIRSF003097">
    <property type="entry name" value="FtsX"/>
    <property type="match status" value="1"/>
</dbReference>
<dbReference type="GeneID" id="1209818"/>
<evidence type="ECO:0000256" key="6">
    <source>
        <dbReference type="ARBA" id="ARBA00022519"/>
    </source>
</evidence>
<evidence type="ECO:0000256" key="9">
    <source>
        <dbReference type="ARBA" id="ARBA00022989"/>
    </source>
</evidence>
<evidence type="ECO:0000256" key="1">
    <source>
        <dbReference type="ARBA" id="ARBA00004429"/>
    </source>
</evidence>
<dbReference type="GO" id="GO:0005886">
    <property type="term" value="C:plasma membrane"/>
    <property type="evidence" value="ECO:0007669"/>
    <property type="project" value="UniProtKB-SubCell"/>
</dbReference>
<comment type="subunit">
    <text evidence="3">Forms a membrane-associated complex with FtsE.</text>
</comment>
<dbReference type="HOGENOM" id="CLU_073546_0_0_6"/>
<keyword evidence="9 13" id="KW-1133">Transmembrane helix</keyword>
<dbReference type="SMR" id="Q83AI1"/>
<dbReference type="InterPro" id="IPR040690">
    <property type="entry name" value="FtsX_ECD"/>
</dbReference>
<dbReference type="PANTHER" id="PTHR47755">
    <property type="entry name" value="CELL DIVISION PROTEIN FTSX"/>
    <property type="match status" value="1"/>
</dbReference>
<dbReference type="RefSeq" id="NP_820882.2">
    <property type="nucleotide sequence ID" value="NC_002971.4"/>
</dbReference>
<dbReference type="Pfam" id="PF02687">
    <property type="entry name" value="FtsX"/>
    <property type="match status" value="1"/>
</dbReference>
<keyword evidence="6 12" id="KW-0997">Cell inner membrane</keyword>
<comment type="subcellular location">
    <subcellularLocation>
        <location evidence="1">Cell inner membrane</location>
        <topology evidence="1">Multi-pass membrane protein</topology>
    </subcellularLocation>
</comment>
<gene>
    <name evidence="16" type="primary">ftsX</name>
    <name evidence="16" type="ordered locus">CBU_1905</name>
</gene>
<reference evidence="16 17" key="2">
    <citation type="journal article" date="2009" name="Infect. Immun.">
        <title>Comparative genomics reveal extensive transposon-mediated genomic plasticity and diversity among potential effector proteins within the genus Coxiella.</title>
        <authorList>
            <person name="Beare P.A."/>
            <person name="Unsworth N."/>
            <person name="Andoh M."/>
            <person name="Voth D.E."/>
            <person name="Omsland A."/>
            <person name="Gilk S.D."/>
            <person name="Williams K.P."/>
            <person name="Sobral B.W."/>
            <person name="Kupko J.J.III."/>
            <person name="Porcella S.F."/>
            <person name="Samuel J.E."/>
            <person name="Heinzen R.A."/>
        </authorList>
    </citation>
    <scope>NUCLEOTIDE SEQUENCE [LARGE SCALE GENOMIC DNA]</scope>
    <source>
        <strain evidence="17">RSA 493 / Nine Mile phase I</strain>
    </source>
</reference>
<dbReference type="PANTHER" id="PTHR47755:SF1">
    <property type="entry name" value="CELL DIVISION PROTEIN FTSX"/>
    <property type="match status" value="1"/>
</dbReference>
<evidence type="ECO:0000256" key="4">
    <source>
        <dbReference type="ARBA" id="ARBA00021907"/>
    </source>
</evidence>
<dbReference type="OrthoDB" id="9813411at2"/>
<dbReference type="Proteomes" id="UP000002671">
    <property type="component" value="Chromosome"/>
</dbReference>
<keyword evidence="7 12" id="KW-0132">Cell division</keyword>
<evidence type="ECO:0000256" key="3">
    <source>
        <dbReference type="ARBA" id="ARBA00011160"/>
    </source>
</evidence>
<dbReference type="EnsemblBacteria" id="AAO91396">
    <property type="protein sequence ID" value="AAO91396"/>
    <property type="gene ID" value="CBU_1905"/>
</dbReference>